<dbReference type="SMART" id="SM00250">
    <property type="entry name" value="PLEC"/>
    <property type="match status" value="33"/>
</dbReference>
<keyword evidence="5 16" id="KW-0728">SH3 domain</keyword>
<dbReference type="Pfam" id="PF18373">
    <property type="entry name" value="Spectrin_2"/>
    <property type="match status" value="1"/>
</dbReference>
<protein>
    <submittedName>
        <fullName evidence="21">Plectin isoform X24</fullName>
    </submittedName>
</protein>
<evidence type="ECO:0000256" key="3">
    <source>
        <dbReference type="ARBA" id="ARBA00004568"/>
    </source>
</evidence>
<evidence type="ECO:0000256" key="13">
    <source>
        <dbReference type="ARBA" id="ARBA00023212"/>
    </source>
</evidence>
<dbReference type="GO" id="GO:0031101">
    <property type="term" value="P:fin regeneration"/>
    <property type="evidence" value="ECO:0007669"/>
    <property type="project" value="UniProtKB-ARBA"/>
</dbReference>
<feature type="domain" description="SH3" evidence="18">
    <location>
        <begin position="824"/>
        <end position="881"/>
    </location>
</feature>
<feature type="compositionally biased region" description="Basic and acidic residues" evidence="17">
    <location>
        <begin position="1"/>
        <end position="10"/>
    </location>
</feature>
<dbReference type="SUPFAM" id="SSF75399">
    <property type="entry name" value="Plakin repeat"/>
    <property type="match status" value="7"/>
</dbReference>
<dbReference type="FunFam" id="3.90.1290.10:FF:000002">
    <property type="entry name" value="Plectin a"/>
    <property type="match status" value="1"/>
</dbReference>
<dbReference type="InterPro" id="IPR043197">
    <property type="entry name" value="Plakin"/>
</dbReference>
<dbReference type="FunFam" id="1.20.58.60:FF:000009">
    <property type="entry name" value="dystonin isoform X1"/>
    <property type="match status" value="1"/>
</dbReference>
<keyword evidence="10" id="KW-0965">Cell junction</keyword>
<evidence type="ECO:0000256" key="12">
    <source>
        <dbReference type="ARBA" id="ARBA00023203"/>
    </source>
</evidence>
<evidence type="ECO:0000256" key="17">
    <source>
        <dbReference type="SAM" id="MobiDB-lite"/>
    </source>
</evidence>
<dbReference type="GeneID" id="108270367"/>
<evidence type="ECO:0000256" key="1">
    <source>
        <dbReference type="ARBA" id="ARBA00004245"/>
    </source>
</evidence>
<dbReference type="SUPFAM" id="SSF46966">
    <property type="entry name" value="Spectrin repeat"/>
    <property type="match status" value="4"/>
</dbReference>
<dbReference type="Gene3D" id="2.30.30.40">
    <property type="entry name" value="SH3 Domains"/>
    <property type="match status" value="1"/>
</dbReference>
<dbReference type="RefSeq" id="XP_053539131.1">
    <property type="nucleotide sequence ID" value="XM_053683156.1"/>
</dbReference>
<dbReference type="InterPro" id="IPR041573">
    <property type="entry name" value="Desmoplakin_Spectrin-like"/>
</dbReference>
<keyword evidence="13" id="KW-0206">Cytoskeleton</keyword>
<dbReference type="GO" id="GO:0045104">
    <property type="term" value="P:intermediate filament cytoskeleton organization"/>
    <property type="evidence" value="ECO:0007669"/>
    <property type="project" value="InterPro"/>
</dbReference>
<keyword evidence="9" id="KW-0677">Repeat</keyword>
<dbReference type="Pfam" id="PF21020">
    <property type="entry name" value="Spectrin_4"/>
    <property type="match status" value="1"/>
</dbReference>
<dbReference type="SMART" id="SM00150">
    <property type="entry name" value="SPEC"/>
    <property type="match status" value="3"/>
</dbReference>
<dbReference type="Gene3D" id="1.20.58.1060">
    <property type="match status" value="1"/>
</dbReference>
<dbReference type="CTD" id="100321011"/>
<gene>
    <name evidence="21" type="primary">plecb</name>
</gene>
<dbReference type="GO" id="GO:0007507">
    <property type="term" value="P:heart development"/>
    <property type="evidence" value="ECO:0007669"/>
    <property type="project" value="UniProtKB-ARBA"/>
</dbReference>
<evidence type="ECO:0000256" key="4">
    <source>
        <dbReference type="ARBA" id="ARBA00009109"/>
    </source>
</evidence>
<dbReference type="Pfam" id="PF00307">
    <property type="entry name" value="CH"/>
    <property type="match status" value="2"/>
</dbReference>
<dbReference type="Gene3D" id="3.30.160.780">
    <property type="match status" value="1"/>
</dbReference>
<evidence type="ECO:0000256" key="5">
    <source>
        <dbReference type="ARBA" id="ARBA00022443"/>
    </source>
</evidence>
<dbReference type="Gene3D" id="1.10.418.10">
    <property type="entry name" value="Calponin-like domain"/>
    <property type="match status" value="2"/>
</dbReference>
<proteinExistence type="inferred from homology"/>
<dbReference type="InterPro" id="IPR001589">
    <property type="entry name" value="Actinin_actin-bd_CS"/>
</dbReference>
<keyword evidence="6" id="KW-0963">Cytoplasm</keyword>
<dbReference type="GO" id="GO:0042995">
    <property type="term" value="C:cell projection"/>
    <property type="evidence" value="ECO:0007669"/>
    <property type="project" value="UniProtKB-SubCell"/>
</dbReference>
<dbReference type="InterPro" id="IPR001452">
    <property type="entry name" value="SH3_domain"/>
</dbReference>
<dbReference type="Pfam" id="PF00435">
    <property type="entry name" value="Spectrin"/>
    <property type="match status" value="1"/>
</dbReference>
<feature type="region of interest" description="Disordered" evidence="17">
    <location>
        <begin position="3356"/>
        <end position="3380"/>
    </location>
</feature>
<dbReference type="GO" id="GO:0048471">
    <property type="term" value="C:perinuclear region of cytoplasm"/>
    <property type="evidence" value="ECO:0007669"/>
    <property type="project" value="TreeGrafter"/>
</dbReference>
<dbReference type="PANTHER" id="PTHR23169">
    <property type="entry name" value="ENVOPLAKIN"/>
    <property type="match status" value="1"/>
</dbReference>
<dbReference type="GO" id="GO:0005925">
    <property type="term" value="C:focal adhesion"/>
    <property type="evidence" value="ECO:0007669"/>
    <property type="project" value="TreeGrafter"/>
</dbReference>
<dbReference type="FunFam" id="1.20.58.60:FF:000010">
    <property type="entry name" value="plectin isoform X2"/>
    <property type="match status" value="1"/>
</dbReference>
<keyword evidence="20" id="KW-1185">Reference proteome</keyword>
<dbReference type="PROSITE" id="PS00019">
    <property type="entry name" value="ACTININ_1"/>
    <property type="match status" value="1"/>
</dbReference>
<dbReference type="FunFam" id="3.30.160.780:FF:000001">
    <property type="entry name" value="Plectin a"/>
    <property type="match status" value="1"/>
</dbReference>
<dbReference type="Gene3D" id="3.90.1290.10">
    <property type="entry name" value="Plakin repeat"/>
    <property type="match status" value="6"/>
</dbReference>
<reference evidence="21" key="2">
    <citation type="submission" date="2025-08" db="UniProtKB">
        <authorList>
            <consortium name="RefSeq"/>
        </authorList>
    </citation>
    <scope>IDENTIFICATION</scope>
    <source>
        <tissue evidence="21">Blood</tissue>
    </source>
</reference>
<evidence type="ECO:0000256" key="7">
    <source>
        <dbReference type="ARBA" id="ARBA00022553"/>
    </source>
</evidence>
<feature type="domain" description="Calponin-homology (CH)" evidence="19">
    <location>
        <begin position="180"/>
        <end position="285"/>
    </location>
</feature>
<dbReference type="InterPro" id="IPR018159">
    <property type="entry name" value="Spectrin/alpha-actinin"/>
</dbReference>
<evidence type="ECO:0000256" key="2">
    <source>
        <dbReference type="ARBA" id="ARBA00004316"/>
    </source>
</evidence>
<feature type="compositionally biased region" description="Basic and acidic residues" evidence="17">
    <location>
        <begin position="1416"/>
        <end position="1439"/>
    </location>
</feature>
<dbReference type="CDD" id="cd21188">
    <property type="entry name" value="CH_PLEC-like_rpt1"/>
    <property type="match status" value="1"/>
</dbReference>
<organism evidence="20 21">
    <name type="scientific">Ictalurus punctatus</name>
    <name type="common">Channel catfish</name>
    <name type="synonym">Silurus punctatus</name>
    <dbReference type="NCBI Taxonomy" id="7998"/>
    <lineage>
        <taxon>Eukaryota</taxon>
        <taxon>Metazoa</taxon>
        <taxon>Chordata</taxon>
        <taxon>Craniata</taxon>
        <taxon>Vertebrata</taxon>
        <taxon>Euteleostomi</taxon>
        <taxon>Actinopterygii</taxon>
        <taxon>Neopterygii</taxon>
        <taxon>Teleostei</taxon>
        <taxon>Ostariophysi</taxon>
        <taxon>Siluriformes</taxon>
        <taxon>Ictaluridae</taxon>
        <taxon>Ictalurus</taxon>
    </lineage>
</organism>
<dbReference type="FunFam" id="1.10.418.10:FF:000002">
    <property type="entry name" value="Microtubule-actin cross-linking factor 1"/>
    <property type="match status" value="1"/>
</dbReference>
<comment type="similarity">
    <text evidence="4">Belongs to the plakin or cytolinker family.</text>
</comment>
<dbReference type="GO" id="GO:0030056">
    <property type="term" value="C:hemidesmosome"/>
    <property type="evidence" value="ECO:0007669"/>
    <property type="project" value="TreeGrafter"/>
</dbReference>
<dbReference type="GO" id="GO:0061436">
    <property type="term" value="P:establishment of skin barrier"/>
    <property type="evidence" value="ECO:0007669"/>
    <property type="project" value="UniProtKB-ARBA"/>
</dbReference>
<dbReference type="InterPro" id="IPR036872">
    <property type="entry name" value="CH_dom_sf"/>
</dbReference>
<dbReference type="InterPro" id="IPR002017">
    <property type="entry name" value="Spectrin_repeat"/>
</dbReference>
<evidence type="ECO:0000256" key="6">
    <source>
        <dbReference type="ARBA" id="ARBA00022490"/>
    </source>
</evidence>
<feature type="domain" description="Calponin-homology (CH)" evidence="19">
    <location>
        <begin position="64"/>
        <end position="167"/>
    </location>
</feature>
<dbReference type="InterPro" id="IPR049538">
    <property type="entry name" value="PCN-like_spectrin-like_rpt"/>
</dbReference>
<dbReference type="PANTHER" id="PTHR23169:SF20">
    <property type="entry name" value="PLECTIN"/>
    <property type="match status" value="1"/>
</dbReference>
<feature type="region of interest" description="Disordered" evidence="17">
    <location>
        <begin position="1416"/>
        <end position="1441"/>
    </location>
</feature>
<dbReference type="Pfam" id="PF21097">
    <property type="entry name" value="SR_plectin_7"/>
    <property type="match status" value="1"/>
</dbReference>
<comment type="function">
    <text evidence="15">Involved in the organization of desmosome cell-cell junctions. Of particular importance in cell adhesion in the skin and during cardiac development. May also play a role in the regulation of Wnt, TGF-beta and Hippo signaling pathways.</text>
</comment>
<dbReference type="Pfam" id="PF17902">
    <property type="entry name" value="SH3_10"/>
    <property type="match status" value="1"/>
</dbReference>
<dbReference type="PROSITE" id="PS50002">
    <property type="entry name" value="SH3"/>
    <property type="match status" value="1"/>
</dbReference>
<dbReference type="PROSITE" id="PS50021">
    <property type="entry name" value="CH"/>
    <property type="match status" value="2"/>
</dbReference>
<sequence length="3404" mass="388900">MASGNRERNRILSLEESTSDRTPGDTLPWNLSKYQKVRRSKSASAEVLDPAERAVIRIADERDRVQKKTFTKWVNKHLMKAQRHVTDLYEDLRDGHNLISLLEVLSGDTLPREKGRMRFHKLQNVQIALDFLRHRQVKLVNIRNDDIADGNPKLTLGLIWTIILHFQVSDIQVNGQSDDMSAKEKLLLWSQRMVDGYQGLRCDNFTTSWRDGKLFNAVIHRHEPRLIDMGKVYRQTNLENLEQAFSVAERELGVTRLLDPEDVDVPHPDEKSIITYVSSLYDAMPHALDARDGVRITELELRWKEYYELVTILLQWIRHHVVIFEERKFPASYEEIELLWRQFLRFKESELPAKESDKDRSKVIYQSFESAVHAGQIKVPPGYHPIDVEKEWGRLHVAILERERLLRTEFERLERLQRIVGKVQMESGVCEEQLNQMETLLQSDIRLLNAGKPAQKTLEIDRGLDKADGLIRLLFNDVQILKDERHLQAEQMYRRVYRLHERLVNLRSDYNLRLKAGVTQTMSSQVMQQSQRVRPELDDVTLRYAQDLLAWVEENQRRIETAEWGSDLPTVESQLGSHRGLHQTVEDFKAKIERARTDESQLSPVSKSTYREYLAKLDLQYAKLLNSSKSRLRHLDQLHAFVSAATKELMWLNDKEEEEVNFDWSDRNTNMTAKKENYSGLMRELELREKRINDIQTTGDRLIRDGHPGRKTVEAFTAALQTQWSWILQLCCCIEAHLKENTAYYQFFADVKEADEKMKKMQDNMKKKYTCDRSTTATRLEDLLKDTLDEKEQLNEFKTHLAGLNRRAKSIIQLKPRNPTTPSKSKLPIQAVCDFKQMEITMHKGEECALLNNSQPYKWRVLNQSGNEATIPSVCFIVPPVNKEAVESVSNLDTSLQQMTILWQRLHGDMKSLLSWQYLMRDIQLIRSWNITILKTMKVDEYRQILRNLELHYQDFLRDTKNSQLFSSDERMQTENDYKKATLHYEELFRTMEKGEQDESVCKTYITQVRDLRLKIEDCESRTVARIRQPVENDPLKDCLQKATDQKKVHVELEGIKKNLDNVAQKAEEVLASPEQSSTPVLRSELDITLQKMEHTHCLSSVYLEKLKTIELVIRNTQGAENILKKYEDQLRKVYTVPTDTVEVETYRTELKTMRREAEDKQPVFDALEGELAKATAVSERMGQLHRERDVELDHYKQLLSNLQERWHAIFTQIDLRQRELEQLGRQLGYYRESYDWLIRWITEARQRQEKIQATPIHDSKTLKEQLGQEKKLLEEIEKNKEKCDECHKYAKAYIDSIKDYELQLVAYKAQVEPLTSPLKKTKMESASDNIIQEYVTLRTRYSELLTLTSQYIKFITDTQSRLEDEEMANAQQEQIKQEKTILQETLILEKEQLLKKEKLIEDEKKKLESQFEEEVKKSRALKDEQERQRRQLEEEKNKLQATMDAALKKQKEAEEEMLNKQKEMQDFEKKKLEQEKQLAEENKKLREKLLQLEVIQKQHVVLQTRDLNGQSVEVDSRNGDSALSFDGIREKVPALRLLEVGLLSKKEYDNLTKGKITVHELSQTERLKTMLKGSNCIGGLLVHPNRKMPIYEAIKEKKIAPGTGVVLLEAQAASGYIVDPINNKKLSVNEAVKEGLIGPELHNKMLSAEKAVTGYKDPYTEAKISLFEAMKKGLILEDHAIRLLEAQIATGGIIDPVHSHRVPIETAYKQGQFSTELNKILQDPSDDTKGFFDPNTHENLTYLQLMKRCVTDPETGLLLFPISETAALNAKAFTDEETKDIFNKTTVSVPFGRFKGKTITIWEIINSEYFTEDQRKDLIRQYKTGKITVEKIIKIIITVAEEKEKANELEFDGLRAPVPAAELLESKVIDKDLYNKLHKGNTTVKEVSEMESVHKALKGSNCIAGVVIDSTKETMSFYQALKKDMLRAGPALTLLEAQAATGYIIDPVKKQNLTVDEAVKAGVVGPELHEKLLSAERAVTGYRDPYTGKTVSLFEAMKKELINKDQGIRFLDAQLATGGIIDPVKSHRIPQDIAYKRGYFDNETNNVFTNPTEDIKGFYDPNTQEYVTYQQLQKRCITDKKTGLQLLPLSEQAINAKEEQKYTEAQAKEAMTQASVEIQSGPFKGRKVTIWEIINSEYLTEEQRLDLLRQYRSGTLKIEKIITIIVTIVEEKEAKKHEQSNFKGLRAPVPAKSLLDSKIIDKSTYDLLQQGKRTPDEVSKNNSVNKYLQGSDTIAGIYLEPTKEKLGIYQAMKKKLLRQNTGIALLEAQAATGFLVDPVKNQFLTVDDAVKAGLVGPEIHEKLLTAEKAVTGYKDPFTGKIISLFQAMQKELIPKDHAMPLLEAQISTGGIIDPVNSHRIPTDVACQKGYFSKEMASIMAEPSDLNKTFSDPDTDENVTYKQLKDKCMTDPETGLNFIRLTKPQAPTVVEKTYLYTEEQTQSDLANTQLDLPIEGLAQGSMSLWDVMNSNLLPEEERTKLLDEYRSGKLTKERMIIIIIEIMEQREIIRGENIRSYNVGRRRVTIEELYSARIIDIETFNLLKQEKKTIREIMELQSVKQYLFGTGSIAGVAPDSKSKTSVYQAMKRGLINPEDAIVLLEAQAATGFIIDPIKNEMLTVDEAVRKGVVGPEIHDRLLSAERAVTGYKDPYSGRIISLYQAMKKDLVPDNYALRLLEAQTATGGIIDPEFNFHLPADVATQRGYINKETYEKLNDEVKGYVDPVTNEKLSYAQLLKRCRLDKDGLYLLPLAEKRPMFKGLRKEITMEELIRSQIIDAETVSALNEGLLTVEEVSSRLKKYLEGTSCIAGVFVETTKDRLSIYQAMKKNMIRPGTAFELLEAQAATGYIIDPIKNLKLTVNEAAKMGIVGPEFKDKLMSAERAVTGYRDPYTGKTISLFQAMKKGLILKDHGIRLLEAQIATGGIIDPEESHRLPVEVAYNRGFFDEEMNEILSDPSDDTKGFFDPNTEENLTYLQLMDRCIIDPETDLLLLLLKEKKRERTTSAKSSVRKRRVVIVDPESGREMSVYEAYRKGLIDHQTYLELAEQECEWEEITITSSDGEEKSIIIDRRSGRQYDIADALARGLIDQAALDQYRSGNLAITEFADMLSGNMGGFRSRSSSIGSSSSYPMSPIPSIKTPATVWNDPTEETGPVAGILDTDTLEKISVTEAMHRNIVDSITGQRLLEAQACTGGIIDPSTGQKYAVVDATNKGLLDKIMVDRINLAQKAFSGFEDPRTKVKMSAAQALKKGWLYYEAGQRFLEVQYLTGGLIEPEAEGRVPLEEAIRKSIIDVRTAQKLRDVSAYSKYLTCPKTKLKISYKDAMDRSMVEEGTGLRLLEACSQSSKGLYSPFNISGAGSAAGSRSGSRTGSRSGSRRGSIDTTGSGFNLNFSSSSYTSSSYTRRF</sequence>
<name>A0A9F7TNE1_ICTPU</name>
<evidence type="ECO:0000256" key="11">
    <source>
        <dbReference type="ARBA" id="ARBA00023054"/>
    </source>
</evidence>
<evidence type="ECO:0000259" key="19">
    <source>
        <dbReference type="PROSITE" id="PS50021"/>
    </source>
</evidence>
<dbReference type="InterPro" id="IPR001715">
    <property type="entry name" value="CH_dom"/>
</dbReference>
<evidence type="ECO:0000313" key="20">
    <source>
        <dbReference type="Proteomes" id="UP000221080"/>
    </source>
</evidence>
<dbReference type="Pfam" id="PF21019">
    <property type="entry name" value="Spectrin_3"/>
    <property type="match status" value="1"/>
</dbReference>
<dbReference type="GO" id="GO:0003779">
    <property type="term" value="F:actin binding"/>
    <property type="evidence" value="ECO:0007669"/>
    <property type="project" value="UniProtKB-KW"/>
</dbReference>
<dbReference type="SUPFAM" id="SSF47576">
    <property type="entry name" value="Calponin-homology domain, CH-domain"/>
    <property type="match status" value="1"/>
</dbReference>
<evidence type="ECO:0000256" key="16">
    <source>
        <dbReference type="PROSITE-ProRule" id="PRU00192"/>
    </source>
</evidence>
<dbReference type="GO" id="GO:0002934">
    <property type="term" value="P:desmosome organization"/>
    <property type="evidence" value="ECO:0007669"/>
    <property type="project" value="UniProtKB-ARBA"/>
</dbReference>
<dbReference type="InterPro" id="IPR041615">
    <property type="entry name" value="Desmoplakin_SH3"/>
</dbReference>
<keyword evidence="12" id="KW-0009">Actin-binding</keyword>
<dbReference type="GO" id="GO:0030506">
    <property type="term" value="F:ankyrin binding"/>
    <property type="evidence" value="ECO:0007669"/>
    <property type="project" value="TreeGrafter"/>
</dbReference>
<dbReference type="Gene3D" id="1.20.58.60">
    <property type="match status" value="5"/>
</dbReference>
<dbReference type="GO" id="GO:0005874">
    <property type="term" value="C:microtubule"/>
    <property type="evidence" value="ECO:0007669"/>
    <property type="project" value="UniProtKB-KW"/>
</dbReference>
<keyword evidence="8" id="KW-0493">Microtubule</keyword>
<evidence type="ECO:0000256" key="15">
    <source>
        <dbReference type="ARBA" id="ARBA00056058"/>
    </source>
</evidence>
<feature type="region of interest" description="Disordered" evidence="17">
    <location>
        <begin position="1"/>
        <end position="27"/>
    </location>
</feature>
<keyword evidence="11" id="KW-0175">Coiled coil</keyword>
<keyword evidence="14" id="KW-0966">Cell projection</keyword>
<dbReference type="GO" id="GO:0005200">
    <property type="term" value="F:structural constituent of cytoskeleton"/>
    <property type="evidence" value="ECO:0007669"/>
    <property type="project" value="TreeGrafter"/>
</dbReference>
<dbReference type="GO" id="GO:0045296">
    <property type="term" value="F:cadherin binding"/>
    <property type="evidence" value="ECO:0007669"/>
    <property type="project" value="TreeGrafter"/>
</dbReference>
<dbReference type="FunFam" id="3.90.1290.10:FF:000001">
    <property type="entry name" value="Plectin a"/>
    <property type="match status" value="5"/>
</dbReference>
<dbReference type="GO" id="GO:0005882">
    <property type="term" value="C:intermediate filament"/>
    <property type="evidence" value="ECO:0007669"/>
    <property type="project" value="TreeGrafter"/>
</dbReference>
<dbReference type="GO" id="GO:0042383">
    <property type="term" value="C:sarcolemma"/>
    <property type="evidence" value="ECO:0007669"/>
    <property type="project" value="TreeGrafter"/>
</dbReference>
<dbReference type="CDD" id="cd00176">
    <property type="entry name" value="SPEC"/>
    <property type="match status" value="3"/>
</dbReference>
<evidence type="ECO:0000256" key="10">
    <source>
        <dbReference type="ARBA" id="ARBA00022949"/>
    </source>
</evidence>
<dbReference type="Proteomes" id="UP000221080">
    <property type="component" value="Chromosome 1"/>
</dbReference>
<dbReference type="GO" id="GO:0031581">
    <property type="term" value="P:hemidesmosome assembly"/>
    <property type="evidence" value="ECO:0007669"/>
    <property type="project" value="TreeGrafter"/>
</dbReference>
<comment type="subcellular location">
    <subcellularLocation>
        <location evidence="3">Cell junction</location>
        <location evidence="3">Desmosome</location>
    </subcellularLocation>
    <subcellularLocation>
        <location evidence="2">Cell projection</location>
    </subcellularLocation>
    <subcellularLocation>
        <location evidence="1">Cytoplasm</location>
        <location evidence="1">Cytoskeleton</location>
    </subcellularLocation>
</comment>
<evidence type="ECO:0000256" key="8">
    <source>
        <dbReference type="ARBA" id="ARBA00022701"/>
    </source>
</evidence>
<dbReference type="SMART" id="SM00033">
    <property type="entry name" value="CH"/>
    <property type="match status" value="2"/>
</dbReference>
<dbReference type="FunFam" id="1.10.418.10:FF:000029">
    <property type="entry name" value="plectin isoform X2"/>
    <property type="match status" value="1"/>
</dbReference>
<evidence type="ECO:0000256" key="14">
    <source>
        <dbReference type="ARBA" id="ARBA00023273"/>
    </source>
</evidence>
<evidence type="ECO:0000259" key="18">
    <source>
        <dbReference type="PROSITE" id="PS50002"/>
    </source>
</evidence>
<dbReference type="PROSITE" id="PS00020">
    <property type="entry name" value="ACTININ_2"/>
    <property type="match status" value="1"/>
</dbReference>
<dbReference type="InterPro" id="IPR001101">
    <property type="entry name" value="Plectin_repeat"/>
</dbReference>
<dbReference type="Pfam" id="PF00681">
    <property type="entry name" value="Plectin"/>
    <property type="match status" value="14"/>
</dbReference>
<evidence type="ECO:0000313" key="21">
    <source>
        <dbReference type="RefSeq" id="XP_053539131.1"/>
    </source>
</evidence>
<reference evidence="20" key="1">
    <citation type="journal article" date="2016" name="Nat. Commun.">
        <title>The channel catfish genome sequence provides insights into the evolution of scale formation in teleosts.</title>
        <authorList>
            <person name="Liu Z."/>
            <person name="Liu S."/>
            <person name="Yao J."/>
            <person name="Bao L."/>
            <person name="Zhang J."/>
            <person name="Li Y."/>
            <person name="Jiang C."/>
            <person name="Sun L."/>
            <person name="Wang R."/>
            <person name="Zhang Y."/>
            <person name="Zhou T."/>
            <person name="Zeng Q."/>
            <person name="Fu Q."/>
            <person name="Gao S."/>
            <person name="Li N."/>
            <person name="Koren S."/>
            <person name="Jiang Y."/>
            <person name="Zimin A."/>
            <person name="Xu P."/>
            <person name="Phillippy A.M."/>
            <person name="Geng X."/>
            <person name="Song L."/>
            <person name="Sun F."/>
            <person name="Li C."/>
            <person name="Wang X."/>
            <person name="Chen A."/>
            <person name="Jin Y."/>
            <person name="Yuan Z."/>
            <person name="Yang Y."/>
            <person name="Tan S."/>
            <person name="Peatman E."/>
            <person name="Lu J."/>
            <person name="Qin Z."/>
            <person name="Dunham R."/>
            <person name="Li Z."/>
            <person name="Sonstegard T."/>
            <person name="Feng J."/>
            <person name="Danzmann R.G."/>
            <person name="Schroeder S."/>
            <person name="Scheffler B."/>
            <person name="Duke M.V."/>
            <person name="Ballard L."/>
            <person name="Kucuktas H."/>
            <person name="Kaltenboeck L."/>
            <person name="Liu H."/>
            <person name="Armbruster J."/>
            <person name="Xie Y."/>
            <person name="Kirby M.L."/>
            <person name="Tian Y."/>
            <person name="Flanagan M.E."/>
            <person name="Mu W."/>
            <person name="Waldbieser G.C."/>
        </authorList>
    </citation>
    <scope>NUCLEOTIDE SEQUENCE [LARGE SCALE GENOMIC DNA]</scope>
    <source>
        <strain evidence="20">SDA103</strain>
    </source>
</reference>
<dbReference type="GO" id="GO:0060047">
    <property type="term" value="P:heart contraction"/>
    <property type="evidence" value="ECO:0007669"/>
    <property type="project" value="UniProtKB-ARBA"/>
</dbReference>
<dbReference type="GO" id="GO:0042060">
    <property type="term" value="P:wound healing"/>
    <property type="evidence" value="ECO:0007669"/>
    <property type="project" value="TreeGrafter"/>
</dbReference>
<dbReference type="InterPro" id="IPR035915">
    <property type="entry name" value="Plakin_repeat_sf"/>
</dbReference>
<keyword evidence="7" id="KW-0597">Phosphoprotein</keyword>
<accession>A0A9F7TNE1</accession>
<dbReference type="GO" id="GO:0030057">
    <property type="term" value="C:desmosome"/>
    <property type="evidence" value="ECO:0007669"/>
    <property type="project" value="UniProtKB-SubCell"/>
</dbReference>
<dbReference type="GO" id="GO:0008307">
    <property type="term" value="F:structural constituent of muscle"/>
    <property type="evidence" value="ECO:0007669"/>
    <property type="project" value="TreeGrafter"/>
</dbReference>
<evidence type="ECO:0000256" key="9">
    <source>
        <dbReference type="ARBA" id="ARBA00022737"/>
    </source>
</evidence>